<sequence length="51" mass="5728">MHQIRNDLVENSGHRANVGLDMRSDAVNILGISNRELELALSILMPVDRRS</sequence>
<evidence type="ECO:0000313" key="1">
    <source>
        <dbReference type="EMBL" id="GAA5482590.1"/>
    </source>
</evidence>
<proteinExistence type="predicted"/>
<protein>
    <submittedName>
        <fullName evidence="1">Uncharacterized protein</fullName>
    </submittedName>
</protein>
<keyword evidence="2" id="KW-1185">Reference proteome</keyword>
<accession>A0ABP9UMW7</accession>
<evidence type="ECO:0000313" key="2">
    <source>
        <dbReference type="Proteomes" id="UP001476282"/>
    </source>
</evidence>
<organism evidence="1 2">
    <name type="scientific">Haloferula sargassicola</name>
    <dbReference type="NCBI Taxonomy" id="490096"/>
    <lineage>
        <taxon>Bacteria</taxon>
        <taxon>Pseudomonadati</taxon>
        <taxon>Verrucomicrobiota</taxon>
        <taxon>Verrucomicrobiia</taxon>
        <taxon>Verrucomicrobiales</taxon>
        <taxon>Verrucomicrobiaceae</taxon>
        <taxon>Haloferula</taxon>
    </lineage>
</organism>
<comment type="caution">
    <text evidence="1">The sequence shown here is derived from an EMBL/GenBank/DDBJ whole genome shotgun (WGS) entry which is preliminary data.</text>
</comment>
<dbReference type="EMBL" id="BAABRI010000009">
    <property type="protein sequence ID" value="GAA5482590.1"/>
    <property type="molecule type" value="Genomic_DNA"/>
</dbReference>
<reference evidence="1 2" key="1">
    <citation type="submission" date="2024-02" db="EMBL/GenBank/DDBJ databases">
        <title>Haloferula sargassicola NBRC 104335.</title>
        <authorList>
            <person name="Ichikawa N."/>
            <person name="Katano-Makiyama Y."/>
            <person name="Hidaka K."/>
        </authorList>
    </citation>
    <scope>NUCLEOTIDE SEQUENCE [LARGE SCALE GENOMIC DNA]</scope>
    <source>
        <strain evidence="1 2">NBRC 104335</strain>
    </source>
</reference>
<gene>
    <name evidence="1" type="ORF">Hsar01_01813</name>
</gene>
<dbReference type="Proteomes" id="UP001476282">
    <property type="component" value="Unassembled WGS sequence"/>
</dbReference>
<name>A0ABP9UMW7_9BACT</name>